<name>A0A174HXR8_9FIRM</name>
<dbReference type="InterPro" id="IPR007421">
    <property type="entry name" value="Schlafen_AlbA_2_dom"/>
</dbReference>
<dbReference type="AlphaFoldDB" id="A0A174HXR8"/>
<accession>A0A174HXR8</accession>
<sequence>MVIDTMFSGESKNIEYKIILPDKSEKYMKTIVAFANTQGGKLIVGVENLKWKVPGFHGMN</sequence>
<feature type="domain" description="Schlafen AlbA-2" evidence="1">
    <location>
        <begin position="10"/>
        <end position="56"/>
    </location>
</feature>
<evidence type="ECO:0000259" key="1">
    <source>
        <dbReference type="Pfam" id="PF04326"/>
    </source>
</evidence>
<dbReference type="InterPro" id="IPR038461">
    <property type="entry name" value="Schlafen_AlbA_2_dom_sf"/>
</dbReference>
<dbReference type="EMBL" id="CYZL01000025">
    <property type="protein sequence ID" value="CUO79683.1"/>
    <property type="molecule type" value="Genomic_DNA"/>
</dbReference>
<reference evidence="2 3" key="1">
    <citation type="submission" date="2015-09" db="EMBL/GenBank/DDBJ databases">
        <authorList>
            <consortium name="Pathogen Informatics"/>
        </authorList>
    </citation>
    <scope>NUCLEOTIDE SEQUENCE [LARGE SCALE GENOMIC DNA]</scope>
    <source>
        <strain evidence="2 3">2789STDY5834835</strain>
    </source>
</reference>
<protein>
    <submittedName>
        <fullName evidence="2">Divergent AAA domain</fullName>
    </submittedName>
</protein>
<dbReference type="RefSeq" id="WP_055299361.1">
    <property type="nucleotide sequence ID" value="NZ_BLYK01000018.1"/>
</dbReference>
<evidence type="ECO:0000313" key="2">
    <source>
        <dbReference type="EMBL" id="CUO79683.1"/>
    </source>
</evidence>
<evidence type="ECO:0000313" key="3">
    <source>
        <dbReference type="Proteomes" id="UP000095679"/>
    </source>
</evidence>
<organism evidence="2 3">
    <name type="scientific">Anaerobutyricum hallii</name>
    <dbReference type="NCBI Taxonomy" id="39488"/>
    <lineage>
        <taxon>Bacteria</taxon>
        <taxon>Bacillati</taxon>
        <taxon>Bacillota</taxon>
        <taxon>Clostridia</taxon>
        <taxon>Lachnospirales</taxon>
        <taxon>Lachnospiraceae</taxon>
        <taxon>Anaerobutyricum</taxon>
    </lineage>
</organism>
<dbReference type="Gene3D" id="3.30.950.30">
    <property type="entry name" value="Schlafen, AAA domain"/>
    <property type="match status" value="1"/>
</dbReference>
<gene>
    <name evidence="2" type="ORF">ERS852450_02440</name>
</gene>
<proteinExistence type="predicted"/>
<dbReference type="Pfam" id="PF04326">
    <property type="entry name" value="SLFN_AlbA_2"/>
    <property type="match status" value="1"/>
</dbReference>
<dbReference type="Proteomes" id="UP000095679">
    <property type="component" value="Unassembled WGS sequence"/>
</dbReference>